<organism evidence="1 2">
    <name type="scientific">Persea americana</name>
    <name type="common">Avocado</name>
    <dbReference type="NCBI Taxonomy" id="3435"/>
    <lineage>
        <taxon>Eukaryota</taxon>
        <taxon>Viridiplantae</taxon>
        <taxon>Streptophyta</taxon>
        <taxon>Embryophyta</taxon>
        <taxon>Tracheophyta</taxon>
        <taxon>Spermatophyta</taxon>
        <taxon>Magnoliopsida</taxon>
        <taxon>Magnoliidae</taxon>
        <taxon>Laurales</taxon>
        <taxon>Lauraceae</taxon>
        <taxon>Persea</taxon>
    </lineage>
</organism>
<dbReference type="EMBL" id="CM056809">
    <property type="protein sequence ID" value="KAJ8648461.1"/>
    <property type="molecule type" value="Genomic_DNA"/>
</dbReference>
<accession>A0ACC2MRV4</accession>
<comment type="caution">
    <text evidence="1">The sequence shown here is derived from an EMBL/GenBank/DDBJ whole genome shotgun (WGS) entry which is preliminary data.</text>
</comment>
<evidence type="ECO:0000313" key="2">
    <source>
        <dbReference type="Proteomes" id="UP001234297"/>
    </source>
</evidence>
<dbReference type="Proteomes" id="UP001234297">
    <property type="component" value="Chromosome 1"/>
</dbReference>
<protein>
    <submittedName>
        <fullName evidence="1">Uncharacterized protein</fullName>
    </submittedName>
</protein>
<proteinExistence type="predicted"/>
<keyword evidence="2" id="KW-1185">Reference proteome</keyword>
<reference evidence="1 2" key="1">
    <citation type="journal article" date="2022" name="Hortic Res">
        <title>A haplotype resolved chromosomal level avocado genome allows analysis of novel avocado genes.</title>
        <authorList>
            <person name="Nath O."/>
            <person name="Fletcher S.J."/>
            <person name="Hayward A."/>
            <person name="Shaw L.M."/>
            <person name="Masouleh A.K."/>
            <person name="Furtado A."/>
            <person name="Henry R.J."/>
            <person name="Mitter N."/>
        </authorList>
    </citation>
    <scope>NUCLEOTIDE SEQUENCE [LARGE SCALE GENOMIC DNA]</scope>
    <source>
        <strain evidence="2">cv. Hass</strain>
    </source>
</reference>
<name>A0ACC2MRV4_PERAE</name>
<gene>
    <name evidence="1" type="ORF">MRB53_001484</name>
</gene>
<evidence type="ECO:0000313" key="1">
    <source>
        <dbReference type="EMBL" id="KAJ8648461.1"/>
    </source>
</evidence>
<sequence length="526" mass="58264">MATFLQHFPCMNPNLSNAFPSTLPIIFSHSATQTNPYPSNASLSIRTLGFRSRDSIFSHGSRRISNPDFPSFHVRSYRRSGLVRARATGPDYYATLNVGRTATLQEIKSSYRNLARKMFDVILASFIIYTYALKQYHPDMNKSPGAEEKFKEISAAYEVLSDNEKRSLYDRFGDAGLQGEYGAGPQGVDPFEVFDAFFGESDGFFGGRGESRGSTFNFKNLHNQDLDIRYDLSLSFEESIFGGQKDIEITRFETCTNCNGTGAKSIACIKSCADCGGRGRVIKTQRTPYGTISKVSSCSKCRGDGKIITDNCQSCRGSGRAQLKRNLKIDIPPGVSDGITMQVQGEGNFDEIRDVGGDLYIFCHVSEKPGIQRDGVNLYSKISIDYTEAILGTVVKVETIDGLRDLQIPPGIQPGETIKLPYMGAPNIKNPSIRGDHHFVVSIKIPKTISDTERLLVEKLASLKPSYTDHSIPPKGTLHDNIDKHEMSSRQSRASLWSSIKNFVRYVTVLDHAPVPAMIYDSLLLS</sequence>